<name>A0A1G8V4A3_9PSED</name>
<accession>A0A1G8V4A3</accession>
<dbReference type="AlphaFoldDB" id="A0A1G8V4A3"/>
<dbReference type="Proteomes" id="UP000198706">
    <property type="component" value="Unassembled WGS sequence"/>
</dbReference>
<dbReference type="RefSeq" id="WP_084336867.1">
    <property type="nucleotide sequence ID" value="NZ_FNFD01000002.1"/>
</dbReference>
<protein>
    <submittedName>
        <fullName evidence="1">Uncharacterized protein</fullName>
    </submittedName>
</protein>
<dbReference type="STRING" id="137658.SAMN05216186_10275"/>
<evidence type="ECO:0000313" key="2">
    <source>
        <dbReference type="Proteomes" id="UP000198706"/>
    </source>
</evidence>
<evidence type="ECO:0000313" key="1">
    <source>
        <dbReference type="EMBL" id="SDJ60195.1"/>
    </source>
</evidence>
<keyword evidence="2" id="KW-1185">Reference proteome</keyword>
<organism evidence="1 2">
    <name type="scientific">Pseudomonas indica</name>
    <dbReference type="NCBI Taxonomy" id="137658"/>
    <lineage>
        <taxon>Bacteria</taxon>
        <taxon>Pseudomonadati</taxon>
        <taxon>Pseudomonadota</taxon>
        <taxon>Gammaproteobacteria</taxon>
        <taxon>Pseudomonadales</taxon>
        <taxon>Pseudomonadaceae</taxon>
        <taxon>Pseudomonas</taxon>
    </lineage>
</organism>
<gene>
    <name evidence="1" type="ORF">SAMN05216186_10275</name>
</gene>
<dbReference type="EMBL" id="FNFD01000002">
    <property type="protein sequence ID" value="SDJ60195.1"/>
    <property type="molecule type" value="Genomic_DNA"/>
</dbReference>
<proteinExistence type="predicted"/>
<sequence length="107" mass="12129">MDNKPRKKTTISIKQGRQTLLLLIRPLCKRTREAVSDIARNTAADQAYSALLLALRIGLIEGCEYHNLTQLVIDANYQRAIELNYDQPPYTGADRAKECWLQQRAAA</sequence>
<reference evidence="1 2" key="1">
    <citation type="submission" date="2016-10" db="EMBL/GenBank/DDBJ databases">
        <authorList>
            <person name="de Groot N.N."/>
        </authorList>
    </citation>
    <scope>NUCLEOTIDE SEQUENCE [LARGE SCALE GENOMIC DNA]</scope>
    <source>
        <strain evidence="1 2">JCM 21544</strain>
    </source>
</reference>